<dbReference type="InterPro" id="IPR036736">
    <property type="entry name" value="ACP-like_sf"/>
</dbReference>
<dbReference type="InterPro" id="IPR009081">
    <property type="entry name" value="PP-bd_ACP"/>
</dbReference>
<protein>
    <recommendedName>
        <fullName evidence="3">Carrier domain-containing protein</fullName>
    </recommendedName>
</protein>
<dbReference type="AlphaFoldDB" id="A0A919KD00"/>
<dbReference type="EMBL" id="BNBF01000013">
    <property type="protein sequence ID" value="GHG57644.1"/>
    <property type="molecule type" value="Genomic_DNA"/>
</dbReference>
<dbReference type="Proteomes" id="UP000619355">
    <property type="component" value="Unassembled WGS sequence"/>
</dbReference>
<comment type="caution">
    <text evidence="4">The sequence shown here is derived from an EMBL/GenBank/DDBJ whole genome shotgun (WGS) entry which is preliminary data.</text>
</comment>
<dbReference type="SUPFAM" id="SSF47336">
    <property type="entry name" value="ACP-like"/>
    <property type="match status" value="1"/>
</dbReference>
<name>A0A919KD00_9ACTN</name>
<keyword evidence="1" id="KW-0596">Phosphopantetheine</keyword>
<keyword evidence="5" id="KW-1185">Reference proteome</keyword>
<dbReference type="PROSITE" id="PS00012">
    <property type="entry name" value="PHOSPHOPANTETHEINE"/>
    <property type="match status" value="1"/>
</dbReference>
<evidence type="ECO:0000256" key="1">
    <source>
        <dbReference type="ARBA" id="ARBA00022450"/>
    </source>
</evidence>
<dbReference type="Gene3D" id="1.10.1200.10">
    <property type="entry name" value="ACP-like"/>
    <property type="match status" value="1"/>
</dbReference>
<dbReference type="InterPro" id="IPR006162">
    <property type="entry name" value="Ppantetheine_attach_site"/>
</dbReference>
<organism evidence="4 5">
    <name type="scientific">Streptomyces capoamus</name>
    <dbReference type="NCBI Taxonomy" id="68183"/>
    <lineage>
        <taxon>Bacteria</taxon>
        <taxon>Bacillati</taxon>
        <taxon>Actinomycetota</taxon>
        <taxon>Actinomycetes</taxon>
        <taxon>Kitasatosporales</taxon>
        <taxon>Streptomycetaceae</taxon>
        <taxon>Streptomyces</taxon>
    </lineage>
</organism>
<evidence type="ECO:0000313" key="4">
    <source>
        <dbReference type="EMBL" id="GHG57644.1"/>
    </source>
</evidence>
<proteinExistence type="predicted"/>
<reference evidence="5" key="1">
    <citation type="journal article" date="2019" name="Int. J. Syst. Evol. Microbiol.">
        <title>The Global Catalogue of Microorganisms (GCM) 10K type strain sequencing project: providing services to taxonomists for standard genome sequencing and annotation.</title>
        <authorList>
            <consortium name="The Broad Institute Genomics Platform"/>
            <consortium name="The Broad Institute Genome Sequencing Center for Infectious Disease"/>
            <person name="Wu L."/>
            <person name="Ma J."/>
        </authorList>
    </citation>
    <scope>NUCLEOTIDE SEQUENCE [LARGE SCALE GENOMIC DNA]</scope>
    <source>
        <strain evidence="5">JCM 4253</strain>
    </source>
</reference>
<dbReference type="PROSITE" id="PS50075">
    <property type="entry name" value="CARRIER"/>
    <property type="match status" value="1"/>
</dbReference>
<keyword evidence="2" id="KW-0597">Phosphoprotein</keyword>
<evidence type="ECO:0000259" key="3">
    <source>
        <dbReference type="PROSITE" id="PS50075"/>
    </source>
</evidence>
<dbReference type="RefSeq" id="WP_189983986.1">
    <property type="nucleotide sequence ID" value="NZ_BNBF01000013.1"/>
</dbReference>
<evidence type="ECO:0000313" key="5">
    <source>
        <dbReference type="Proteomes" id="UP000619355"/>
    </source>
</evidence>
<sequence length="92" mass="9880">MAYTESGVRATILGIIRQLAPDAEGFPSEGPAHLVNDLGYHSLALLELAFAIEDDFDLPPIDEEAGRKIATSDDVIAYVVGQLRQQNELVAG</sequence>
<accession>A0A919KD00</accession>
<evidence type="ECO:0000256" key="2">
    <source>
        <dbReference type="ARBA" id="ARBA00022553"/>
    </source>
</evidence>
<feature type="domain" description="Carrier" evidence="3">
    <location>
        <begin position="7"/>
        <end position="83"/>
    </location>
</feature>
<gene>
    <name evidence="4" type="ORF">GCM10018980_44400</name>
</gene>